<dbReference type="RefSeq" id="WP_162337587.1">
    <property type="nucleotide sequence ID" value="NZ_JBHSRQ010000013.1"/>
</dbReference>
<dbReference type="EMBL" id="PDWW01000010">
    <property type="protein sequence ID" value="KAF1725352.1"/>
    <property type="molecule type" value="Genomic_DNA"/>
</dbReference>
<evidence type="ECO:0000256" key="2">
    <source>
        <dbReference type="ARBA" id="ARBA00022692"/>
    </source>
</evidence>
<feature type="transmembrane region" description="Helical" evidence="5">
    <location>
        <begin position="78"/>
        <end position="102"/>
    </location>
</feature>
<evidence type="ECO:0000256" key="4">
    <source>
        <dbReference type="ARBA" id="ARBA00023136"/>
    </source>
</evidence>
<dbReference type="Pfam" id="PF09685">
    <property type="entry name" value="MamF_MmsF"/>
    <property type="match status" value="1"/>
</dbReference>
<evidence type="ECO:0000256" key="1">
    <source>
        <dbReference type="ARBA" id="ARBA00004141"/>
    </source>
</evidence>
<evidence type="ECO:0000313" key="6">
    <source>
        <dbReference type="EMBL" id="KAF1725352.1"/>
    </source>
</evidence>
<keyword evidence="2 5" id="KW-0812">Transmembrane</keyword>
<dbReference type="InterPro" id="IPR019109">
    <property type="entry name" value="MamF_MmsF"/>
</dbReference>
<keyword evidence="3 5" id="KW-1133">Transmembrane helix</keyword>
<keyword evidence="4 5" id="KW-0472">Membrane</keyword>
<accession>A0ABQ6ZHJ0</accession>
<protein>
    <recommendedName>
        <fullName evidence="8">DUF4870 domain-containing protein</fullName>
    </recommendedName>
</protein>
<evidence type="ECO:0000256" key="5">
    <source>
        <dbReference type="SAM" id="Phobius"/>
    </source>
</evidence>
<evidence type="ECO:0000313" key="7">
    <source>
        <dbReference type="Proteomes" id="UP000781710"/>
    </source>
</evidence>
<dbReference type="Proteomes" id="UP000781710">
    <property type="component" value="Unassembled WGS sequence"/>
</dbReference>
<reference evidence="6 7" key="1">
    <citation type="submission" date="2017-10" db="EMBL/GenBank/DDBJ databases">
        <title>Whole genome sequencing of members of genus Pseudoxanthomonas.</title>
        <authorList>
            <person name="Kumar S."/>
            <person name="Bansal K."/>
            <person name="Kaur A."/>
            <person name="Patil P."/>
            <person name="Sharma S."/>
            <person name="Patil P.B."/>
        </authorList>
    </citation>
    <scope>NUCLEOTIDE SEQUENCE [LARGE SCALE GENOMIC DNA]</scope>
    <source>
        <strain evidence="6 7">DSM 17109</strain>
    </source>
</reference>
<gene>
    <name evidence="6" type="ORF">CSC78_09030</name>
</gene>
<keyword evidence="7" id="KW-1185">Reference proteome</keyword>
<proteinExistence type="predicted"/>
<feature type="transmembrane region" description="Helical" evidence="5">
    <location>
        <begin position="50"/>
        <end position="72"/>
    </location>
</feature>
<sequence>MSHSNVSPEERTAALITYLLTAFLGIIGAVIGWAVFKDKGAFAKDQTTEALNWAISLTLAFIALWVVVFVLAMVSPKLAIVGTLLYMVLALAGFILSIIAAIKANGGTAFRFPFALRLVK</sequence>
<comment type="subcellular location">
    <subcellularLocation>
        <location evidence="1">Membrane</location>
        <topology evidence="1">Multi-pass membrane protein</topology>
    </subcellularLocation>
</comment>
<feature type="transmembrane region" description="Helical" evidence="5">
    <location>
        <begin position="12"/>
        <end position="36"/>
    </location>
</feature>
<name>A0ABQ6ZHJ0_9GAMM</name>
<evidence type="ECO:0008006" key="8">
    <source>
        <dbReference type="Google" id="ProtNLM"/>
    </source>
</evidence>
<evidence type="ECO:0000256" key="3">
    <source>
        <dbReference type="ARBA" id="ARBA00022989"/>
    </source>
</evidence>
<comment type="caution">
    <text evidence="6">The sequence shown here is derived from an EMBL/GenBank/DDBJ whole genome shotgun (WGS) entry which is preliminary data.</text>
</comment>
<organism evidence="6 7">
    <name type="scientific">Pseudoxanthomonas japonensis</name>
    <dbReference type="NCBI Taxonomy" id="69284"/>
    <lineage>
        <taxon>Bacteria</taxon>
        <taxon>Pseudomonadati</taxon>
        <taxon>Pseudomonadota</taxon>
        <taxon>Gammaproteobacteria</taxon>
        <taxon>Lysobacterales</taxon>
        <taxon>Lysobacteraceae</taxon>
        <taxon>Pseudoxanthomonas</taxon>
    </lineage>
</organism>